<dbReference type="OrthoDB" id="419317at2759"/>
<dbReference type="GO" id="GO:0005829">
    <property type="term" value="C:cytosol"/>
    <property type="evidence" value="ECO:0007669"/>
    <property type="project" value="TreeGrafter"/>
</dbReference>
<dbReference type="PROSITE" id="PS50053">
    <property type="entry name" value="UBIQUITIN_2"/>
    <property type="match status" value="1"/>
</dbReference>
<evidence type="ECO:0000259" key="2">
    <source>
        <dbReference type="PROSITE" id="PS50053"/>
    </source>
</evidence>
<reference evidence="3" key="1">
    <citation type="journal article" date="2022" name="Front. Genet.">
        <title>Chromosome-Scale Assembly of the Dendrobium nobile Genome Provides Insights Into the Molecular Mechanism of the Biosynthesis of the Medicinal Active Ingredient of Dendrobium.</title>
        <authorList>
            <person name="Xu Q."/>
            <person name="Niu S.-C."/>
            <person name="Li K.-L."/>
            <person name="Zheng P.-J."/>
            <person name="Zhang X.-J."/>
            <person name="Jia Y."/>
            <person name="Liu Y."/>
            <person name="Niu Y.-X."/>
            <person name="Yu L.-H."/>
            <person name="Chen D.-F."/>
            <person name="Zhang G.-Q."/>
        </authorList>
    </citation>
    <scope>NUCLEOTIDE SEQUENCE</scope>
    <source>
        <tissue evidence="3">Leaf</tissue>
    </source>
</reference>
<dbReference type="InterPro" id="IPR000626">
    <property type="entry name" value="Ubiquitin-like_dom"/>
</dbReference>
<comment type="caution">
    <text evidence="3">The sequence shown here is derived from an EMBL/GenBank/DDBJ whole genome shotgun (WGS) entry which is preliminary data.</text>
</comment>
<proteinExistence type="inferred from homology"/>
<feature type="domain" description="Ubiquitin-like" evidence="2">
    <location>
        <begin position="1"/>
        <end position="69"/>
    </location>
</feature>
<dbReference type="PANTHER" id="PTHR10621">
    <property type="entry name" value="UV EXCISION REPAIR PROTEIN RAD23"/>
    <property type="match status" value="1"/>
</dbReference>
<dbReference type="SUPFAM" id="SSF54236">
    <property type="entry name" value="Ubiquitin-like"/>
    <property type="match status" value="1"/>
</dbReference>
<dbReference type="Gene3D" id="3.10.20.90">
    <property type="entry name" value="Phosphatidylinositol 3-kinase Catalytic Subunit, Chain A, domain 1"/>
    <property type="match status" value="1"/>
</dbReference>
<gene>
    <name evidence="3" type="ORF">KFK09_009367</name>
</gene>
<dbReference type="CDD" id="cd01805">
    <property type="entry name" value="Ubl_Rad23"/>
    <property type="match status" value="1"/>
</dbReference>
<evidence type="ECO:0000313" key="4">
    <source>
        <dbReference type="Proteomes" id="UP000829196"/>
    </source>
</evidence>
<dbReference type="PANTHER" id="PTHR10621:SF35">
    <property type="entry name" value="UBIQUITIN RECEPTOR RAD23C"/>
    <property type="match status" value="1"/>
</dbReference>
<dbReference type="GO" id="GO:0031593">
    <property type="term" value="F:polyubiquitin modification-dependent protein binding"/>
    <property type="evidence" value="ECO:0007669"/>
    <property type="project" value="TreeGrafter"/>
</dbReference>
<dbReference type="Pfam" id="PF00240">
    <property type="entry name" value="ubiquitin"/>
    <property type="match status" value="1"/>
</dbReference>
<accession>A0A8T3BHA5</accession>
<dbReference type="InterPro" id="IPR029071">
    <property type="entry name" value="Ubiquitin-like_domsf"/>
</dbReference>
<dbReference type="Proteomes" id="UP000829196">
    <property type="component" value="Unassembled WGS sequence"/>
</dbReference>
<protein>
    <recommendedName>
        <fullName evidence="2">Ubiquitin-like domain-containing protein</fullName>
    </recommendedName>
</protein>
<dbReference type="EMBL" id="JAGYWB010000008">
    <property type="protein sequence ID" value="KAI0513350.1"/>
    <property type="molecule type" value="Genomic_DNA"/>
</dbReference>
<evidence type="ECO:0000313" key="3">
    <source>
        <dbReference type="EMBL" id="KAI0513350.1"/>
    </source>
</evidence>
<dbReference type="GO" id="GO:0043161">
    <property type="term" value="P:proteasome-mediated ubiquitin-dependent protein catabolic process"/>
    <property type="evidence" value="ECO:0007669"/>
    <property type="project" value="TreeGrafter"/>
</dbReference>
<dbReference type="GO" id="GO:0070628">
    <property type="term" value="F:proteasome binding"/>
    <property type="evidence" value="ECO:0007669"/>
    <property type="project" value="TreeGrafter"/>
</dbReference>
<dbReference type="GO" id="GO:0043130">
    <property type="term" value="F:ubiquitin binding"/>
    <property type="evidence" value="ECO:0007669"/>
    <property type="project" value="TreeGrafter"/>
</dbReference>
<organism evidence="3 4">
    <name type="scientific">Dendrobium nobile</name>
    <name type="common">Orchid</name>
    <dbReference type="NCBI Taxonomy" id="94219"/>
    <lineage>
        <taxon>Eukaryota</taxon>
        <taxon>Viridiplantae</taxon>
        <taxon>Streptophyta</taxon>
        <taxon>Embryophyta</taxon>
        <taxon>Tracheophyta</taxon>
        <taxon>Spermatophyta</taxon>
        <taxon>Magnoliopsida</taxon>
        <taxon>Liliopsida</taxon>
        <taxon>Asparagales</taxon>
        <taxon>Orchidaceae</taxon>
        <taxon>Epidendroideae</taxon>
        <taxon>Malaxideae</taxon>
        <taxon>Dendrobiinae</taxon>
        <taxon>Dendrobium</taxon>
    </lineage>
</organism>
<dbReference type="FunFam" id="3.10.20.90:FF:000069">
    <property type="entry name" value="UV excision repair protein RAD23"/>
    <property type="match status" value="1"/>
</dbReference>
<sequence length="170" mass="18665">MGSHFEIEVKPDDTVADVKKNIEASQGQSVYPADQQMLIHQGKVLKDETTLAENNVAEKAFIVIMLRKPIQIIQPISSLKSESSPKVIKNVEGKGKAIVDVVDMVTPNSLKSSEIPFDTTASTSGMKIFVKWFVNSNAIPGLCRSVINENSLKMVNNNIHSVLEKENVSD</sequence>
<name>A0A8T3BHA5_DENNO</name>
<dbReference type="GO" id="GO:0005654">
    <property type="term" value="C:nucleoplasm"/>
    <property type="evidence" value="ECO:0007669"/>
    <property type="project" value="TreeGrafter"/>
</dbReference>
<dbReference type="AlphaFoldDB" id="A0A8T3BHA5"/>
<comment type="similarity">
    <text evidence="1">Belongs to the RAD23 family.</text>
</comment>
<keyword evidence="4" id="KW-1185">Reference proteome</keyword>
<dbReference type="SMART" id="SM00213">
    <property type="entry name" value="UBQ"/>
    <property type="match status" value="1"/>
</dbReference>
<evidence type="ECO:0000256" key="1">
    <source>
        <dbReference type="ARBA" id="ARBA00009878"/>
    </source>
</evidence>